<dbReference type="PROSITE" id="PS50883">
    <property type="entry name" value="EAL"/>
    <property type="match status" value="1"/>
</dbReference>
<dbReference type="SMART" id="SM00052">
    <property type="entry name" value="EAL"/>
    <property type="match status" value="1"/>
</dbReference>
<feature type="domain" description="HAMP" evidence="3">
    <location>
        <begin position="170"/>
        <end position="221"/>
    </location>
</feature>
<dbReference type="InterPro" id="IPR050706">
    <property type="entry name" value="Cyclic-di-GMP_PDE-like"/>
</dbReference>
<dbReference type="InterPro" id="IPR029787">
    <property type="entry name" value="Nucleotide_cyclase"/>
</dbReference>
<dbReference type="InterPro" id="IPR001633">
    <property type="entry name" value="EAL_dom"/>
</dbReference>
<dbReference type="Pfam" id="PF00563">
    <property type="entry name" value="EAL"/>
    <property type="match status" value="1"/>
</dbReference>
<dbReference type="RefSeq" id="WP_110526928.1">
    <property type="nucleotide sequence ID" value="NZ_QKOE01000013.1"/>
</dbReference>
<dbReference type="InterPro" id="IPR000160">
    <property type="entry name" value="GGDEF_dom"/>
</dbReference>
<evidence type="ECO:0000259" key="4">
    <source>
        <dbReference type="PROSITE" id="PS50887"/>
    </source>
</evidence>
<evidence type="ECO:0000313" key="5">
    <source>
        <dbReference type="EMBL" id="PZA15570.1"/>
    </source>
</evidence>
<dbReference type="Pfam" id="PF00672">
    <property type="entry name" value="HAMP"/>
    <property type="match status" value="1"/>
</dbReference>
<dbReference type="GO" id="GO:0016020">
    <property type="term" value="C:membrane"/>
    <property type="evidence" value="ECO:0007669"/>
    <property type="project" value="InterPro"/>
</dbReference>
<sequence>MSLTKQLWIAIAMVTLLSLGGSLVVSTLSARQYLQQELAIKNMDNATSLALSLSQLDKDPVTIELQIASQFDAGHYQLIRLVDPTGTLLVERKYAEHNQGSPTWFMRLVPIETRPGLAQVLDGWRQFGTLTVESHSRYAYESLWNATRQLLLWFAGGGLLCGLLGTLVLRYITRPLGSMVEQAEAIGGRRFVTTPEPRTLEFRSVVRAMNTLSERVRTMLADEAQRLEQLRRQTQYDDLTGLFSRQQFLNQLDAALSRNDASAGGLLLITRIANLAELNQRLGRTAADRLLATLASKLSSVGEAHPGRECGRLNASDFALLAAGELDAMALGEAVNAAFQTALTADLPHTQLLIAVAGYAEGEARGSLLARIDGGLAAAEHDEQHTLQIVANHTDQPLYSHPDEWRKALTHALQGRAIKLAGFPVLGRQGEVLHREAPVRLQLDGHWCSAGRVLPWAARLGLVARIDALVVEAACARLDRHPEITGLAINLSTDALRDAAFRDQLRRTVQAHPTAASRLWIDIQEISALRHQMEFRDLCLTLRPLGCKLGLKHAGRSFSRFAELHDVGLDYIKISPAFIRGIDQSPSNKAFLRGLCTIAHSIGLLAIAEGVGTPAEVAALPALGIDGMTGPGITAEPAALSEHP</sequence>
<dbReference type="AlphaFoldDB" id="A0A323UV87"/>
<dbReference type="Gene3D" id="3.30.70.270">
    <property type="match status" value="1"/>
</dbReference>
<dbReference type="InterPro" id="IPR035919">
    <property type="entry name" value="EAL_sf"/>
</dbReference>
<dbReference type="GO" id="GO:0071111">
    <property type="term" value="F:cyclic-guanylate-specific phosphodiesterase activity"/>
    <property type="evidence" value="ECO:0007669"/>
    <property type="project" value="InterPro"/>
</dbReference>
<dbReference type="PROSITE" id="PS50885">
    <property type="entry name" value="HAMP"/>
    <property type="match status" value="1"/>
</dbReference>
<protein>
    <submittedName>
        <fullName evidence="5">GGDEF domain-containing protein</fullName>
    </submittedName>
</protein>
<dbReference type="OrthoDB" id="5894408at2"/>
<evidence type="ECO:0000259" key="3">
    <source>
        <dbReference type="PROSITE" id="PS50885"/>
    </source>
</evidence>
<dbReference type="EMBL" id="QKOE01000013">
    <property type="protein sequence ID" value="PZA15570.1"/>
    <property type="molecule type" value="Genomic_DNA"/>
</dbReference>
<name>A0A323UV87_9RHOO</name>
<gene>
    <name evidence="5" type="ORF">DNK49_16575</name>
</gene>
<feature type="domain" description="GGDEF" evidence="4">
    <location>
        <begin position="263"/>
        <end position="392"/>
    </location>
</feature>
<feature type="domain" description="EAL" evidence="2">
    <location>
        <begin position="402"/>
        <end position="644"/>
    </location>
</feature>
<dbReference type="Gene3D" id="3.20.20.450">
    <property type="entry name" value="EAL domain"/>
    <property type="match status" value="1"/>
</dbReference>
<feature type="transmembrane region" description="Helical" evidence="1">
    <location>
        <begin position="150"/>
        <end position="172"/>
    </location>
</feature>
<dbReference type="InterPro" id="IPR042461">
    <property type="entry name" value="LapD_MoxY_peri_C"/>
</dbReference>
<reference evidence="5 6" key="1">
    <citation type="submission" date="2018-06" db="EMBL/GenBank/DDBJ databases">
        <title>Azoarcus communis strain SWub3 genome.</title>
        <authorList>
            <person name="Zorraquino Salvo V."/>
            <person name="Toubiana D."/>
            <person name="Blumwald E."/>
        </authorList>
    </citation>
    <scope>NUCLEOTIDE SEQUENCE [LARGE SCALE GENOMIC DNA]</scope>
    <source>
        <strain evidence="5 6">SWub3</strain>
    </source>
</reference>
<dbReference type="Gene3D" id="6.20.270.20">
    <property type="entry name" value="LapD/MoxY periplasmic domain"/>
    <property type="match status" value="1"/>
</dbReference>
<dbReference type="SUPFAM" id="SSF55073">
    <property type="entry name" value="Nucleotide cyclase"/>
    <property type="match status" value="1"/>
</dbReference>
<dbReference type="SMART" id="SM00304">
    <property type="entry name" value="HAMP"/>
    <property type="match status" value="1"/>
</dbReference>
<keyword evidence="1" id="KW-0472">Membrane</keyword>
<dbReference type="InterPro" id="IPR043128">
    <property type="entry name" value="Rev_trsase/Diguanyl_cyclase"/>
</dbReference>
<dbReference type="Proteomes" id="UP000248259">
    <property type="component" value="Unassembled WGS sequence"/>
</dbReference>
<comment type="caution">
    <text evidence="5">The sequence shown here is derived from an EMBL/GenBank/DDBJ whole genome shotgun (WGS) entry which is preliminary data.</text>
</comment>
<keyword evidence="1" id="KW-1133">Transmembrane helix</keyword>
<organism evidence="5 6">
    <name type="scientific">Parazoarcus communis SWub3 = DSM 12120</name>
    <dbReference type="NCBI Taxonomy" id="1121029"/>
    <lineage>
        <taxon>Bacteria</taxon>
        <taxon>Pseudomonadati</taxon>
        <taxon>Pseudomonadota</taxon>
        <taxon>Betaproteobacteria</taxon>
        <taxon>Rhodocyclales</taxon>
        <taxon>Zoogloeaceae</taxon>
        <taxon>Parazoarcus</taxon>
    </lineage>
</organism>
<keyword evidence="6" id="KW-1185">Reference proteome</keyword>
<dbReference type="InterPro" id="IPR003660">
    <property type="entry name" value="HAMP_dom"/>
</dbReference>
<dbReference type="InterPro" id="IPR032244">
    <property type="entry name" value="LapD_MoxY_N"/>
</dbReference>
<evidence type="ECO:0000256" key="1">
    <source>
        <dbReference type="SAM" id="Phobius"/>
    </source>
</evidence>
<dbReference type="SUPFAM" id="SSF141868">
    <property type="entry name" value="EAL domain-like"/>
    <property type="match status" value="1"/>
</dbReference>
<feature type="transmembrane region" description="Helical" evidence="1">
    <location>
        <begin position="6"/>
        <end position="28"/>
    </location>
</feature>
<dbReference type="PROSITE" id="PS50887">
    <property type="entry name" value="GGDEF"/>
    <property type="match status" value="1"/>
</dbReference>
<proteinExistence type="predicted"/>
<dbReference type="Pfam" id="PF00990">
    <property type="entry name" value="GGDEF"/>
    <property type="match status" value="1"/>
</dbReference>
<dbReference type="PANTHER" id="PTHR33121">
    <property type="entry name" value="CYCLIC DI-GMP PHOSPHODIESTERASE PDEF"/>
    <property type="match status" value="1"/>
</dbReference>
<dbReference type="Pfam" id="PF16448">
    <property type="entry name" value="LapD_MoxY_N"/>
    <property type="match status" value="1"/>
</dbReference>
<keyword evidence="1" id="KW-0812">Transmembrane</keyword>
<dbReference type="GO" id="GO:0007165">
    <property type="term" value="P:signal transduction"/>
    <property type="evidence" value="ECO:0007669"/>
    <property type="project" value="InterPro"/>
</dbReference>
<dbReference type="SMART" id="SM00267">
    <property type="entry name" value="GGDEF"/>
    <property type="match status" value="1"/>
</dbReference>
<accession>A0A323UV87</accession>
<dbReference type="CDD" id="cd01948">
    <property type="entry name" value="EAL"/>
    <property type="match status" value="1"/>
</dbReference>
<dbReference type="Gene3D" id="3.30.110.200">
    <property type="match status" value="1"/>
</dbReference>
<evidence type="ECO:0000259" key="2">
    <source>
        <dbReference type="PROSITE" id="PS50883"/>
    </source>
</evidence>
<dbReference type="PANTHER" id="PTHR33121:SF23">
    <property type="entry name" value="CYCLIC DI-GMP PHOSPHODIESTERASE PDEB"/>
    <property type="match status" value="1"/>
</dbReference>
<evidence type="ECO:0000313" key="6">
    <source>
        <dbReference type="Proteomes" id="UP000248259"/>
    </source>
</evidence>